<feature type="region of interest" description="Disordered" evidence="1">
    <location>
        <begin position="68"/>
        <end position="106"/>
    </location>
</feature>
<sequence>MALIAFLTIPGLVIALVAFAALDRAGLWANRRFRLPWRRDETGRPISAVAVGELDVFFHGTHRHQQEQRRTSLILRDEESDGAPPRTRVDLDAGTATVRRRPADSA</sequence>
<protein>
    <submittedName>
        <fullName evidence="2">Uncharacterized protein</fullName>
    </submittedName>
</protein>
<dbReference type="InterPro" id="IPR045684">
    <property type="entry name" value="DUF6191"/>
</dbReference>
<keyword evidence="3" id="KW-1185">Reference proteome</keyword>
<reference evidence="2 3" key="1">
    <citation type="submission" date="2019-05" db="EMBL/GenBank/DDBJ databases">
        <title>Draft genome sequence of Actinomadura sp. 14C53.</title>
        <authorList>
            <person name="Saricaoglu S."/>
            <person name="Isik K."/>
        </authorList>
    </citation>
    <scope>NUCLEOTIDE SEQUENCE [LARGE SCALE GENOMIC DNA]</scope>
    <source>
        <strain evidence="2 3">14C53</strain>
    </source>
</reference>
<dbReference type="Proteomes" id="UP000309174">
    <property type="component" value="Unassembled WGS sequence"/>
</dbReference>
<accession>A0A5C4JC30</accession>
<proteinExistence type="predicted"/>
<dbReference type="OrthoDB" id="3692692at2"/>
<dbReference type="RefSeq" id="WP_138645786.1">
    <property type="nucleotide sequence ID" value="NZ_VCKW01000066.1"/>
</dbReference>
<evidence type="ECO:0000313" key="2">
    <source>
        <dbReference type="EMBL" id="TMR01144.1"/>
    </source>
</evidence>
<dbReference type="AlphaFoldDB" id="A0A5C4JC30"/>
<gene>
    <name evidence="2" type="ORF">ETD83_15290</name>
</gene>
<evidence type="ECO:0000256" key="1">
    <source>
        <dbReference type="SAM" id="MobiDB-lite"/>
    </source>
</evidence>
<organism evidence="2 3">
    <name type="scientific">Actinomadura soli</name>
    <dbReference type="NCBI Taxonomy" id="2508997"/>
    <lineage>
        <taxon>Bacteria</taxon>
        <taxon>Bacillati</taxon>
        <taxon>Actinomycetota</taxon>
        <taxon>Actinomycetes</taxon>
        <taxon>Streptosporangiales</taxon>
        <taxon>Thermomonosporaceae</taxon>
        <taxon>Actinomadura</taxon>
    </lineage>
</organism>
<dbReference type="EMBL" id="VCKW01000066">
    <property type="protein sequence ID" value="TMR01144.1"/>
    <property type="molecule type" value="Genomic_DNA"/>
</dbReference>
<comment type="caution">
    <text evidence="2">The sequence shown here is derived from an EMBL/GenBank/DDBJ whole genome shotgun (WGS) entry which is preliminary data.</text>
</comment>
<name>A0A5C4JC30_9ACTN</name>
<evidence type="ECO:0000313" key="3">
    <source>
        <dbReference type="Proteomes" id="UP000309174"/>
    </source>
</evidence>
<dbReference type="Pfam" id="PF19690">
    <property type="entry name" value="DUF6191"/>
    <property type="match status" value="1"/>
</dbReference>